<keyword evidence="10" id="KW-1185">Reference proteome</keyword>
<evidence type="ECO:0000256" key="2">
    <source>
        <dbReference type="ARBA" id="ARBA00022527"/>
    </source>
</evidence>
<dbReference type="CDD" id="cd14014">
    <property type="entry name" value="STKc_PknB_like"/>
    <property type="match status" value="1"/>
</dbReference>
<evidence type="ECO:0000256" key="1">
    <source>
        <dbReference type="ARBA" id="ARBA00012513"/>
    </source>
</evidence>
<reference evidence="9 10" key="1">
    <citation type="journal article" date="2019" name="Int. J. Syst. Evol. Microbiol.">
        <title>The Global Catalogue of Microorganisms (GCM) 10K type strain sequencing project: providing services to taxonomists for standard genome sequencing and annotation.</title>
        <authorList>
            <consortium name="The Broad Institute Genomics Platform"/>
            <consortium name="The Broad Institute Genome Sequencing Center for Infectious Disease"/>
            <person name="Wu L."/>
            <person name="Ma J."/>
        </authorList>
    </citation>
    <scope>NUCLEOTIDE SEQUENCE [LARGE SCALE GENOMIC DNA]</scope>
    <source>
        <strain evidence="9 10">JCM 11445</strain>
    </source>
</reference>
<dbReference type="SMART" id="SM00220">
    <property type="entry name" value="S_TKc"/>
    <property type="match status" value="1"/>
</dbReference>
<dbReference type="EC" id="2.7.11.1" evidence="1"/>
<sequence>MSGEVQIIADRYELRTEINSGGMGDVWHGFDPVLNRDVAIKRIRRELTGPGPDAEEFAERFRREARVTAKFDHPGVPAIYDAVLDESADGVYMVMQLVRGTLLTNIIASRGPLPIPWAVSVVAQICSVLSHAHAVPVVHRDLKPDNIMIAADGTVKVLDFGIAAVLGTDVTKLTSTGHIIGTRRYMSPEQIQCAAVSPRSDLYSLGCILYELLAGRRPFDAESEFALMEGHMYGWPTPLRELRAEVDEALEALTLELLAKVPHERPACAQDVHDRLVPFLPPPDAQPTDAPQSPGPPDPTTPYRRPLAPRPRPVTEKAAPTPALMDAPAISDQELDQARNHAAALVEEERFSQAAGMLEEILAQALASRPANESMMIRLKIIHALALFYDEDYGRALPEYDALAEVIGAAGPDRAEDALYYRSQAAFCRMELGDSAGALAEYQEVLARLRLSHPETSDPVLEVRRHVGQLLFSGGRLSEAAEMMIPLYRDLVEVYGAAAREAGEVRDALVRIRLRTSGNRRPTP</sequence>
<dbReference type="Proteomes" id="UP001500033">
    <property type="component" value="Unassembled WGS sequence"/>
</dbReference>
<dbReference type="SUPFAM" id="SSF56112">
    <property type="entry name" value="Protein kinase-like (PK-like)"/>
    <property type="match status" value="1"/>
</dbReference>
<evidence type="ECO:0000256" key="4">
    <source>
        <dbReference type="ARBA" id="ARBA00022741"/>
    </source>
</evidence>
<evidence type="ECO:0000313" key="9">
    <source>
        <dbReference type="EMBL" id="GAA0987931.1"/>
    </source>
</evidence>
<dbReference type="GO" id="GO:0004674">
    <property type="term" value="F:protein serine/threonine kinase activity"/>
    <property type="evidence" value="ECO:0007669"/>
    <property type="project" value="UniProtKB-KW"/>
</dbReference>
<evidence type="ECO:0000259" key="8">
    <source>
        <dbReference type="PROSITE" id="PS50011"/>
    </source>
</evidence>
<dbReference type="Gene3D" id="1.10.510.10">
    <property type="entry name" value="Transferase(Phosphotransferase) domain 1"/>
    <property type="match status" value="1"/>
</dbReference>
<dbReference type="InterPro" id="IPR000719">
    <property type="entry name" value="Prot_kinase_dom"/>
</dbReference>
<dbReference type="InterPro" id="IPR011009">
    <property type="entry name" value="Kinase-like_dom_sf"/>
</dbReference>
<feature type="domain" description="Protein kinase" evidence="8">
    <location>
        <begin position="12"/>
        <end position="280"/>
    </location>
</feature>
<evidence type="ECO:0000256" key="6">
    <source>
        <dbReference type="ARBA" id="ARBA00022840"/>
    </source>
</evidence>
<dbReference type="PANTHER" id="PTHR43289">
    <property type="entry name" value="MITOGEN-ACTIVATED PROTEIN KINASE KINASE KINASE 20-RELATED"/>
    <property type="match status" value="1"/>
</dbReference>
<comment type="caution">
    <text evidence="9">The sequence shown here is derived from an EMBL/GenBank/DDBJ whole genome shotgun (WGS) entry which is preliminary data.</text>
</comment>
<dbReference type="InterPro" id="IPR011990">
    <property type="entry name" value="TPR-like_helical_dom_sf"/>
</dbReference>
<keyword evidence="5 9" id="KW-0418">Kinase</keyword>
<dbReference type="InterPro" id="IPR008271">
    <property type="entry name" value="Ser/Thr_kinase_AS"/>
</dbReference>
<keyword evidence="4" id="KW-0547">Nucleotide-binding</keyword>
<organism evidence="9 10">
    <name type="scientific">Streptomyces rhizosphaericus</name>
    <dbReference type="NCBI Taxonomy" id="114699"/>
    <lineage>
        <taxon>Bacteria</taxon>
        <taxon>Bacillati</taxon>
        <taxon>Actinomycetota</taxon>
        <taxon>Actinomycetes</taxon>
        <taxon>Kitasatosporales</taxon>
        <taxon>Streptomycetaceae</taxon>
        <taxon>Streptomyces</taxon>
        <taxon>Streptomyces violaceusniger group</taxon>
    </lineage>
</organism>
<gene>
    <name evidence="9" type="primary">pkaE</name>
    <name evidence="9" type="ORF">GCM10009576_058710</name>
</gene>
<keyword evidence="2 9" id="KW-0723">Serine/threonine-protein kinase</keyword>
<name>A0ABN1SFU4_9ACTN</name>
<dbReference type="Pfam" id="PF00069">
    <property type="entry name" value="Pkinase"/>
    <property type="match status" value="1"/>
</dbReference>
<proteinExistence type="predicted"/>
<protein>
    <recommendedName>
        <fullName evidence="1">non-specific serine/threonine protein kinase</fullName>
        <ecNumber evidence="1">2.7.11.1</ecNumber>
    </recommendedName>
</protein>
<keyword evidence="3" id="KW-0808">Transferase</keyword>
<evidence type="ECO:0000313" key="10">
    <source>
        <dbReference type="Proteomes" id="UP001500033"/>
    </source>
</evidence>
<dbReference type="Gene3D" id="3.30.200.20">
    <property type="entry name" value="Phosphorylase Kinase, domain 1"/>
    <property type="match status" value="1"/>
</dbReference>
<feature type="region of interest" description="Disordered" evidence="7">
    <location>
        <begin position="276"/>
        <end position="322"/>
    </location>
</feature>
<dbReference type="PANTHER" id="PTHR43289:SF6">
    <property type="entry name" value="SERINE_THREONINE-PROTEIN KINASE NEKL-3"/>
    <property type="match status" value="1"/>
</dbReference>
<dbReference type="PROSITE" id="PS00108">
    <property type="entry name" value="PROTEIN_KINASE_ST"/>
    <property type="match status" value="1"/>
</dbReference>
<evidence type="ECO:0000256" key="5">
    <source>
        <dbReference type="ARBA" id="ARBA00022777"/>
    </source>
</evidence>
<dbReference type="Gene3D" id="1.25.40.10">
    <property type="entry name" value="Tetratricopeptide repeat domain"/>
    <property type="match status" value="1"/>
</dbReference>
<dbReference type="PROSITE" id="PS50011">
    <property type="entry name" value="PROTEIN_KINASE_DOM"/>
    <property type="match status" value="1"/>
</dbReference>
<keyword evidence="6" id="KW-0067">ATP-binding</keyword>
<evidence type="ECO:0000256" key="3">
    <source>
        <dbReference type="ARBA" id="ARBA00022679"/>
    </source>
</evidence>
<dbReference type="SUPFAM" id="SSF48452">
    <property type="entry name" value="TPR-like"/>
    <property type="match status" value="1"/>
</dbReference>
<accession>A0ABN1SFU4</accession>
<dbReference type="EMBL" id="BAAAIE010000041">
    <property type="protein sequence ID" value="GAA0987931.1"/>
    <property type="molecule type" value="Genomic_DNA"/>
</dbReference>
<evidence type="ECO:0000256" key="7">
    <source>
        <dbReference type="SAM" id="MobiDB-lite"/>
    </source>
</evidence>